<gene>
    <name evidence="1" type="ORF">RUM43_004206</name>
</gene>
<reference evidence="1 2" key="1">
    <citation type="submission" date="2023-10" db="EMBL/GenBank/DDBJ databases">
        <title>Genomes of two closely related lineages of the louse Polyplax serrata with different host specificities.</title>
        <authorList>
            <person name="Martinu J."/>
            <person name="Tarabai H."/>
            <person name="Stefka J."/>
            <person name="Hypsa V."/>
        </authorList>
    </citation>
    <scope>NUCLEOTIDE SEQUENCE [LARGE SCALE GENOMIC DNA]</scope>
    <source>
        <strain evidence="1">HR10_N</strain>
    </source>
</reference>
<dbReference type="PANTHER" id="PTHR44490:SF1">
    <property type="entry name" value="EUKARYOTIC TRANSLATION ELONGATION FACTOR 1 EPSILON-1"/>
    <property type="match status" value="1"/>
</dbReference>
<dbReference type="AlphaFoldDB" id="A0AAN8SBD8"/>
<organism evidence="1 2">
    <name type="scientific">Polyplax serrata</name>
    <name type="common">Common mouse louse</name>
    <dbReference type="NCBI Taxonomy" id="468196"/>
    <lineage>
        <taxon>Eukaryota</taxon>
        <taxon>Metazoa</taxon>
        <taxon>Ecdysozoa</taxon>
        <taxon>Arthropoda</taxon>
        <taxon>Hexapoda</taxon>
        <taxon>Insecta</taxon>
        <taxon>Pterygota</taxon>
        <taxon>Neoptera</taxon>
        <taxon>Paraneoptera</taxon>
        <taxon>Psocodea</taxon>
        <taxon>Troctomorpha</taxon>
        <taxon>Phthiraptera</taxon>
        <taxon>Anoplura</taxon>
        <taxon>Polyplacidae</taxon>
        <taxon>Polyplax</taxon>
    </lineage>
</organism>
<dbReference type="Gene3D" id="1.20.1050.10">
    <property type="match status" value="1"/>
</dbReference>
<proteinExistence type="predicted"/>
<dbReference type="GO" id="GO:0005737">
    <property type="term" value="C:cytoplasm"/>
    <property type="evidence" value="ECO:0007669"/>
    <property type="project" value="TreeGrafter"/>
</dbReference>
<dbReference type="GO" id="GO:0043517">
    <property type="term" value="P:positive regulation of DNA damage response, signal transduction by p53 class mediator"/>
    <property type="evidence" value="ECO:0007669"/>
    <property type="project" value="InterPro"/>
</dbReference>
<dbReference type="PANTHER" id="PTHR44490">
    <property type="entry name" value="EUKARYOTIC TRANSLATION ELONGATION FACTOR 1 EPSILON-1"/>
    <property type="match status" value="1"/>
</dbReference>
<dbReference type="GO" id="GO:0005634">
    <property type="term" value="C:nucleus"/>
    <property type="evidence" value="ECO:0007669"/>
    <property type="project" value="TreeGrafter"/>
</dbReference>
<comment type="caution">
    <text evidence="1">The sequence shown here is derived from an EMBL/GenBank/DDBJ whole genome shotgun (WGS) entry which is preliminary data.</text>
</comment>
<name>A0AAN8SBD8_POLSC</name>
<evidence type="ECO:0000313" key="2">
    <source>
        <dbReference type="Proteomes" id="UP001372834"/>
    </source>
</evidence>
<dbReference type="EMBL" id="JAWJWE010000002">
    <property type="protein sequence ID" value="KAK6642704.1"/>
    <property type="molecule type" value="Genomic_DNA"/>
</dbReference>
<protein>
    <submittedName>
        <fullName evidence="1">Uncharacterized protein</fullName>
    </submittedName>
</protein>
<accession>A0AAN8SBD8</accession>
<dbReference type="GO" id="GO:0017101">
    <property type="term" value="C:aminoacyl-tRNA synthetase multienzyme complex"/>
    <property type="evidence" value="ECO:0007669"/>
    <property type="project" value="InterPro"/>
</dbReference>
<sequence>MVKQDFDKVIRDFLAYFHVTVKNLNFTHNNMMPIVTIQKSNKTLQGLRNVVSEVSFHKDAELAAIQDGWLEFIQTHVDNFESSDTLKLNLSFQEKEKYINVSRWFNAIQHNQKARSTRSLIPFSRCCLYA</sequence>
<dbReference type="Proteomes" id="UP001372834">
    <property type="component" value="Unassembled WGS sequence"/>
</dbReference>
<evidence type="ECO:0000313" key="1">
    <source>
        <dbReference type="EMBL" id="KAK6642704.1"/>
    </source>
</evidence>
<dbReference type="InterPro" id="IPR042450">
    <property type="entry name" value="EEF1E1"/>
</dbReference>